<evidence type="ECO:0000256" key="2">
    <source>
        <dbReference type="ARBA" id="ARBA00022630"/>
    </source>
</evidence>
<dbReference type="RefSeq" id="WP_239123960.1">
    <property type="nucleotide sequence ID" value="NZ_BONY01000025.1"/>
</dbReference>
<evidence type="ECO:0000256" key="4">
    <source>
        <dbReference type="ARBA" id="ARBA00023002"/>
    </source>
</evidence>
<dbReference type="Proteomes" id="UP000612899">
    <property type="component" value="Unassembled WGS sequence"/>
</dbReference>
<evidence type="ECO:0000313" key="7">
    <source>
        <dbReference type="Proteomes" id="UP000612899"/>
    </source>
</evidence>
<comment type="caution">
    <text evidence="6">The sequence shown here is derived from an EMBL/GenBank/DDBJ whole genome shotgun (WGS) entry which is preliminary data.</text>
</comment>
<keyword evidence="4" id="KW-0560">Oxidoreductase</keyword>
<reference evidence="6" key="1">
    <citation type="submission" date="2021-01" db="EMBL/GenBank/DDBJ databases">
        <title>Whole genome shotgun sequence of Rhizocola hellebori NBRC 109834.</title>
        <authorList>
            <person name="Komaki H."/>
            <person name="Tamura T."/>
        </authorList>
    </citation>
    <scope>NUCLEOTIDE SEQUENCE</scope>
    <source>
        <strain evidence="6">NBRC 109834</strain>
    </source>
</reference>
<comment type="cofactor">
    <cofactor evidence="1">
        <name>FAD</name>
        <dbReference type="ChEBI" id="CHEBI:57692"/>
    </cofactor>
</comment>
<dbReference type="GO" id="GO:0033765">
    <property type="term" value="F:steroid dehydrogenase activity, acting on the CH-CH group of donors"/>
    <property type="evidence" value="ECO:0007669"/>
    <property type="project" value="UniProtKB-ARBA"/>
</dbReference>
<keyword evidence="2" id="KW-0285">Flavoprotein</keyword>
<evidence type="ECO:0000313" key="6">
    <source>
        <dbReference type="EMBL" id="GIH06244.1"/>
    </source>
</evidence>
<dbReference type="EMBL" id="BONY01000025">
    <property type="protein sequence ID" value="GIH06244.1"/>
    <property type="molecule type" value="Genomic_DNA"/>
</dbReference>
<evidence type="ECO:0000259" key="5">
    <source>
        <dbReference type="Pfam" id="PF00890"/>
    </source>
</evidence>
<dbReference type="SUPFAM" id="SSF56425">
    <property type="entry name" value="Succinate dehydrogenase/fumarate reductase flavoprotein, catalytic domain"/>
    <property type="match status" value="1"/>
</dbReference>
<evidence type="ECO:0000256" key="3">
    <source>
        <dbReference type="ARBA" id="ARBA00022827"/>
    </source>
</evidence>
<organism evidence="6 7">
    <name type="scientific">Rhizocola hellebori</name>
    <dbReference type="NCBI Taxonomy" id="1392758"/>
    <lineage>
        <taxon>Bacteria</taxon>
        <taxon>Bacillati</taxon>
        <taxon>Actinomycetota</taxon>
        <taxon>Actinomycetes</taxon>
        <taxon>Micromonosporales</taxon>
        <taxon>Micromonosporaceae</taxon>
        <taxon>Rhizocola</taxon>
    </lineage>
</organism>
<dbReference type="NCBIfam" id="NF005511">
    <property type="entry name" value="PRK07121.1-4"/>
    <property type="match status" value="1"/>
</dbReference>
<keyword evidence="6" id="KW-0489">Methyltransferase</keyword>
<sequence>MSQGRSTIETDVLVVGFGAAGACAAIEASDEGSEVLIIDRFGGGGATALSGGVVYAGGGTRQQEQAGVEDTHEAMYKYLRRETDNVISADTLGEFCRESPRMLEWLEEQGVPFDSSLCPYKTSYPNNDYYLYYSGSEQAFTEVATPAPRGHRTYGKGTSGRLFFDKLAESVQRRGIEVLTQTTAQQLVTDETGRVVGVKCRALRRGRVHRVLNRWSAKPFLYVPKVGRMMHKVVEWLEHRRSAKTITIMARKGVILAAGGFVNNRHMMRQHAPRHRGGLPLGTPGDNGSGINMGAAVGGATAHMDRISVWRFLTPPSAMLDGLLVDRNGQRICDETRYGAAIGDAIIRNGGKAWLVIDDVLIEEAKEQLKEQTLWFQKLQVWYLLLTRKRGTPGIDAQALEATMKELDDVKPLYPPYSLIDMSIRPTIGFPAPMLTLGGLVVDEKTGGVKRANGSVIPGLYAAGRNAVGICSNSYVSGLSLADCVFSGRRAGRNASAQL</sequence>
<dbReference type="AlphaFoldDB" id="A0A8J3QA56"/>
<evidence type="ECO:0000256" key="1">
    <source>
        <dbReference type="ARBA" id="ARBA00001974"/>
    </source>
</evidence>
<dbReference type="Gene3D" id="3.90.700.10">
    <property type="entry name" value="Succinate dehydrogenase/fumarate reductase flavoprotein, catalytic domain"/>
    <property type="match status" value="1"/>
</dbReference>
<dbReference type="PANTHER" id="PTHR43400">
    <property type="entry name" value="FUMARATE REDUCTASE"/>
    <property type="match status" value="1"/>
</dbReference>
<feature type="domain" description="FAD-dependent oxidoreductase 2 FAD-binding" evidence="5">
    <location>
        <begin position="11"/>
        <end position="469"/>
    </location>
</feature>
<proteinExistence type="predicted"/>
<dbReference type="Gene3D" id="3.50.50.60">
    <property type="entry name" value="FAD/NAD(P)-binding domain"/>
    <property type="match status" value="3"/>
</dbReference>
<dbReference type="InterPro" id="IPR050315">
    <property type="entry name" value="FAD-oxidoreductase_2"/>
</dbReference>
<accession>A0A8J3QA56</accession>
<gene>
    <name evidence="6" type="ORF">Rhe02_43110</name>
</gene>
<dbReference type="SUPFAM" id="SSF51905">
    <property type="entry name" value="FAD/NAD(P)-binding domain"/>
    <property type="match status" value="1"/>
</dbReference>
<keyword evidence="7" id="KW-1185">Reference proteome</keyword>
<protein>
    <submittedName>
        <fullName evidence="6">23S rRNA methyltransferase</fullName>
    </submittedName>
</protein>
<dbReference type="InterPro" id="IPR027477">
    <property type="entry name" value="Succ_DH/fumarate_Rdtase_cat_sf"/>
</dbReference>
<dbReference type="Pfam" id="PF00890">
    <property type="entry name" value="FAD_binding_2"/>
    <property type="match status" value="1"/>
</dbReference>
<dbReference type="GO" id="GO:0008202">
    <property type="term" value="P:steroid metabolic process"/>
    <property type="evidence" value="ECO:0007669"/>
    <property type="project" value="UniProtKB-ARBA"/>
</dbReference>
<dbReference type="PRINTS" id="PR00411">
    <property type="entry name" value="PNDRDTASEI"/>
</dbReference>
<dbReference type="InterPro" id="IPR036188">
    <property type="entry name" value="FAD/NAD-bd_sf"/>
</dbReference>
<dbReference type="GO" id="GO:0008168">
    <property type="term" value="F:methyltransferase activity"/>
    <property type="evidence" value="ECO:0007669"/>
    <property type="project" value="UniProtKB-KW"/>
</dbReference>
<keyword evidence="3" id="KW-0274">FAD</keyword>
<dbReference type="GO" id="GO:0032259">
    <property type="term" value="P:methylation"/>
    <property type="evidence" value="ECO:0007669"/>
    <property type="project" value="UniProtKB-KW"/>
</dbReference>
<dbReference type="InterPro" id="IPR003953">
    <property type="entry name" value="FAD-dep_OxRdtase_2_FAD-bd"/>
</dbReference>
<name>A0A8J3QA56_9ACTN</name>
<keyword evidence="6" id="KW-0808">Transferase</keyword>
<dbReference type="PANTHER" id="PTHR43400:SF10">
    <property type="entry name" value="3-OXOSTEROID 1-DEHYDROGENASE"/>
    <property type="match status" value="1"/>
</dbReference>
<dbReference type="PROSITE" id="PS51257">
    <property type="entry name" value="PROKAR_LIPOPROTEIN"/>
    <property type="match status" value="1"/>
</dbReference>